<sequence length="139" mass="16855">MNIIVCLDDKNGMMFNKRRQSQDKLLRSDIKELVKSKILYMNNYSYKLYKDIDDGNIKVYEDFLNECNENDFCLVEDKSLYKYIDKINTIVIYNWNRIYPADLHFDIDLNNNSWELMNESEFEGSSHEKITKKIYRRIH</sequence>
<name>A0A174G429_9CLOT</name>
<accession>A0A174G429</accession>
<dbReference type="AlphaFoldDB" id="A0A174G429"/>
<proteinExistence type="predicted"/>
<evidence type="ECO:0000313" key="1">
    <source>
        <dbReference type="EMBL" id="CUO55908.1"/>
    </source>
</evidence>
<organism evidence="1 2">
    <name type="scientific">Clostridium disporicum</name>
    <dbReference type="NCBI Taxonomy" id="84024"/>
    <lineage>
        <taxon>Bacteria</taxon>
        <taxon>Bacillati</taxon>
        <taxon>Bacillota</taxon>
        <taxon>Clostridia</taxon>
        <taxon>Eubacteriales</taxon>
        <taxon>Clostridiaceae</taxon>
        <taxon>Clostridium</taxon>
    </lineage>
</organism>
<dbReference type="RefSeq" id="WP_055277366.1">
    <property type="nucleotide sequence ID" value="NZ_CYZV01000030.1"/>
</dbReference>
<protein>
    <submittedName>
        <fullName evidence="1">Uncharacterized protein</fullName>
    </submittedName>
</protein>
<gene>
    <name evidence="1" type="ORF">ERS852470_02695</name>
</gene>
<evidence type="ECO:0000313" key="2">
    <source>
        <dbReference type="Proteomes" id="UP000095558"/>
    </source>
</evidence>
<dbReference type="EMBL" id="CYZV01000030">
    <property type="protein sequence ID" value="CUO55908.1"/>
    <property type="molecule type" value="Genomic_DNA"/>
</dbReference>
<reference evidence="1 2" key="1">
    <citation type="submission" date="2015-09" db="EMBL/GenBank/DDBJ databases">
        <authorList>
            <consortium name="Pathogen Informatics"/>
        </authorList>
    </citation>
    <scope>NUCLEOTIDE SEQUENCE [LARGE SCALE GENOMIC DNA]</scope>
    <source>
        <strain evidence="1 2">2789STDY5834855</strain>
    </source>
</reference>
<dbReference type="OrthoDB" id="1851235at2"/>
<dbReference type="Proteomes" id="UP000095558">
    <property type="component" value="Unassembled WGS sequence"/>
</dbReference>